<organism evidence="1 2">
    <name type="scientific">Nakamurella panacisegetis</name>
    <dbReference type="NCBI Taxonomy" id="1090615"/>
    <lineage>
        <taxon>Bacteria</taxon>
        <taxon>Bacillati</taxon>
        <taxon>Actinomycetota</taxon>
        <taxon>Actinomycetes</taxon>
        <taxon>Nakamurellales</taxon>
        <taxon>Nakamurellaceae</taxon>
        <taxon>Nakamurella</taxon>
    </lineage>
</organism>
<dbReference type="RefSeq" id="WP_157695422.1">
    <property type="nucleotide sequence ID" value="NZ_LT629710.1"/>
</dbReference>
<dbReference type="EMBL" id="LT629710">
    <property type="protein sequence ID" value="SDP06321.1"/>
    <property type="molecule type" value="Genomic_DNA"/>
</dbReference>
<dbReference type="AlphaFoldDB" id="A0A1H0PMK6"/>
<evidence type="ECO:0000313" key="1">
    <source>
        <dbReference type="EMBL" id="SDP06321.1"/>
    </source>
</evidence>
<gene>
    <name evidence="1" type="ORF">SAMN04515671_2845</name>
</gene>
<reference evidence="1 2" key="1">
    <citation type="submission" date="2016-10" db="EMBL/GenBank/DDBJ databases">
        <authorList>
            <person name="de Groot N.N."/>
        </authorList>
    </citation>
    <scope>NUCLEOTIDE SEQUENCE [LARGE SCALE GENOMIC DNA]</scope>
    <source>
        <strain evidence="2">P4-7,KCTC 19426,CECT 7604</strain>
    </source>
</reference>
<sequence>MTLLGRDEPVSQNLSEAEPKLFPFVEVRDAFDFDDVEQRTLSPHDIGLLAEPANSFDRPLATLTEHLMQGAHGSVVAVSRLTDNLRINPPRSGHDRNDHIVGRVIGVLIKQVVAEARASSCHLDVGLVVAEAGVEPSLGHRRRLIVELHRSSVGAGSKVQSIPNLVPRK</sequence>
<proteinExistence type="predicted"/>
<evidence type="ECO:0000313" key="2">
    <source>
        <dbReference type="Proteomes" id="UP000198741"/>
    </source>
</evidence>
<accession>A0A1H0PMK6</accession>
<name>A0A1H0PMK6_9ACTN</name>
<protein>
    <submittedName>
        <fullName evidence="1">Uncharacterized protein</fullName>
    </submittedName>
</protein>
<dbReference type="Proteomes" id="UP000198741">
    <property type="component" value="Chromosome I"/>
</dbReference>
<keyword evidence="2" id="KW-1185">Reference proteome</keyword>